<feature type="chain" id="PRO_5040913998" evidence="1">
    <location>
        <begin position="23"/>
        <end position="275"/>
    </location>
</feature>
<keyword evidence="1" id="KW-0732">Signal</keyword>
<evidence type="ECO:0000256" key="1">
    <source>
        <dbReference type="SAM" id="SignalP"/>
    </source>
</evidence>
<evidence type="ECO:0000313" key="2">
    <source>
        <dbReference type="EMBL" id="KAJ4396234.1"/>
    </source>
</evidence>
<dbReference type="AlphaFoldDB" id="A0A9W8Z074"/>
<dbReference type="Proteomes" id="UP001140453">
    <property type="component" value="Unassembled WGS sequence"/>
</dbReference>
<feature type="signal peptide" evidence="1">
    <location>
        <begin position="1"/>
        <end position="22"/>
    </location>
</feature>
<dbReference type="EMBL" id="JAPEVB010000001">
    <property type="protein sequence ID" value="KAJ4396234.1"/>
    <property type="molecule type" value="Genomic_DNA"/>
</dbReference>
<evidence type="ECO:0000313" key="3">
    <source>
        <dbReference type="Proteomes" id="UP001140453"/>
    </source>
</evidence>
<gene>
    <name evidence="2" type="ORF">N0V93_000453</name>
</gene>
<comment type="caution">
    <text evidence="2">The sequence shown here is derived from an EMBL/GenBank/DDBJ whole genome shotgun (WGS) entry which is preliminary data.</text>
</comment>
<sequence length="275" mass="28479">MYTKTILSAILATLAYLEAARAAPMPYASDTAIDRSSISSLPYDTMFKPVDLTTVDKRKTSAGSIAASALKNGGLSALESGAQDFLDDLTSSYDSSSSKRSLASSFFKEVPTFVEGLESFTDDDDDSSPSKRGWASLIDKAEPYVESAAESAAKSVGGAVGSEVASAGQSLASDAGLSRRKTNWGNVIESGASAGASTLGSGLGSTVADGFEAIASDAGINVEERSATFDAELPKRTGFWTEVEHGFEDMAPIAIGALADAKRAGIGRSFVDDFE</sequence>
<dbReference type="OrthoDB" id="10592572at2759"/>
<protein>
    <submittedName>
        <fullName evidence="2">Uncharacterized protein</fullName>
    </submittedName>
</protein>
<reference evidence="2" key="1">
    <citation type="submission" date="2022-10" db="EMBL/GenBank/DDBJ databases">
        <title>Tapping the CABI collections for fungal endophytes: first genome assemblies for Collariella, Neodidymelliopsis, Ascochyta clinopodiicola, Didymella pomorum, Didymosphaeria variabile, Neocosmospora piperis and Neocucurbitaria cava.</title>
        <authorList>
            <person name="Hill R."/>
        </authorList>
    </citation>
    <scope>NUCLEOTIDE SEQUENCE</scope>
    <source>
        <strain evidence="2">IMI 355082</strain>
    </source>
</reference>
<accession>A0A9W8Z074</accession>
<proteinExistence type="predicted"/>
<organism evidence="2 3">
    <name type="scientific">Gnomoniopsis smithogilvyi</name>
    <dbReference type="NCBI Taxonomy" id="1191159"/>
    <lineage>
        <taxon>Eukaryota</taxon>
        <taxon>Fungi</taxon>
        <taxon>Dikarya</taxon>
        <taxon>Ascomycota</taxon>
        <taxon>Pezizomycotina</taxon>
        <taxon>Sordariomycetes</taxon>
        <taxon>Sordariomycetidae</taxon>
        <taxon>Diaporthales</taxon>
        <taxon>Gnomoniaceae</taxon>
        <taxon>Gnomoniopsis</taxon>
    </lineage>
</organism>
<name>A0A9W8Z074_9PEZI</name>
<keyword evidence="3" id="KW-1185">Reference proteome</keyword>